<keyword evidence="2" id="KW-1185">Reference proteome</keyword>
<proteinExistence type="predicted"/>
<reference evidence="2" key="1">
    <citation type="journal article" date="2024" name="Proc. Natl. Acad. Sci. U.S.A.">
        <title>Extraordinary preservation of gene collinearity over three hundred million years revealed in homosporous lycophytes.</title>
        <authorList>
            <person name="Li C."/>
            <person name="Wickell D."/>
            <person name="Kuo L.Y."/>
            <person name="Chen X."/>
            <person name="Nie B."/>
            <person name="Liao X."/>
            <person name="Peng D."/>
            <person name="Ji J."/>
            <person name="Jenkins J."/>
            <person name="Williams M."/>
            <person name="Shu S."/>
            <person name="Plott C."/>
            <person name="Barry K."/>
            <person name="Rajasekar S."/>
            <person name="Grimwood J."/>
            <person name="Han X."/>
            <person name="Sun S."/>
            <person name="Hou Z."/>
            <person name="He W."/>
            <person name="Dai G."/>
            <person name="Sun C."/>
            <person name="Schmutz J."/>
            <person name="Leebens-Mack J.H."/>
            <person name="Li F.W."/>
            <person name="Wang L."/>
        </authorList>
    </citation>
    <scope>NUCLEOTIDE SEQUENCE [LARGE SCALE GENOMIC DNA]</scope>
    <source>
        <strain evidence="2">cv. PW_Plant_1</strain>
    </source>
</reference>
<organism evidence="1 2">
    <name type="scientific">Diphasiastrum complanatum</name>
    <name type="common">Issler's clubmoss</name>
    <name type="synonym">Lycopodium complanatum</name>
    <dbReference type="NCBI Taxonomy" id="34168"/>
    <lineage>
        <taxon>Eukaryota</taxon>
        <taxon>Viridiplantae</taxon>
        <taxon>Streptophyta</taxon>
        <taxon>Embryophyta</taxon>
        <taxon>Tracheophyta</taxon>
        <taxon>Lycopodiopsida</taxon>
        <taxon>Lycopodiales</taxon>
        <taxon>Lycopodiaceae</taxon>
        <taxon>Lycopodioideae</taxon>
        <taxon>Diphasiastrum</taxon>
    </lineage>
</organism>
<sequence>MLLSLFFDLRVGVSLTVQKTLAVTQDNVHKVLARLKSEVLEDKRLQLFRAMYSSIVGGITTDPAAMIIPLDDHMVHRGHGVFDTAIIADGYLYELDAHLDRLCRSAASARIFPPFDRLTLWEILMQTVSASKCREGLLRYWLSAGRGGFSLSSSECVTSTFYAIVLEESHFPPPHGVKVITSSVPIKPPQFATMKSVNYLPNALSKIEAEDNNAQAGIWLDDEGFIAEGPNMNVAFVTSSGELLLPSFDKILSGCTVKRVVALAQKLLLNEQKSDKIGEQNKANNGNHIHHVRMGNITVEEAKSAIEMMLIGSGVAIMPVVEWDGIPVGSGQPGPGTLALRDLLIKDILLGPASQRTRVDYR</sequence>
<accession>A0ACC2E786</accession>
<dbReference type="Proteomes" id="UP001162992">
    <property type="component" value="Chromosome 3"/>
</dbReference>
<evidence type="ECO:0000313" key="2">
    <source>
        <dbReference type="Proteomes" id="UP001162992"/>
    </source>
</evidence>
<comment type="caution">
    <text evidence="1">The sequence shown here is derived from an EMBL/GenBank/DDBJ whole genome shotgun (WGS) entry which is preliminary data.</text>
</comment>
<protein>
    <submittedName>
        <fullName evidence="1">Uncharacterized protein</fullName>
    </submittedName>
</protein>
<dbReference type="EMBL" id="CM055094">
    <property type="protein sequence ID" value="KAJ7562268.1"/>
    <property type="molecule type" value="Genomic_DNA"/>
</dbReference>
<gene>
    <name evidence="1" type="ORF">O6H91_03G061900</name>
</gene>
<name>A0ACC2E786_DIPCM</name>
<evidence type="ECO:0000313" key="1">
    <source>
        <dbReference type="EMBL" id="KAJ7562268.1"/>
    </source>
</evidence>